<keyword evidence="2" id="KW-1185">Reference proteome</keyword>
<dbReference type="Proteomes" id="UP001497602">
    <property type="component" value="Unassembled WGS sequence"/>
</dbReference>
<dbReference type="RefSeq" id="WP_348738548.1">
    <property type="nucleotide sequence ID" value="NZ_CAXJRC010000022.1"/>
</dbReference>
<proteinExistence type="predicted"/>
<evidence type="ECO:0000313" key="2">
    <source>
        <dbReference type="Proteomes" id="UP001497602"/>
    </source>
</evidence>
<evidence type="ECO:0000313" key="1">
    <source>
        <dbReference type="EMBL" id="CAL2106821.1"/>
    </source>
</evidence>
<reference evidence="1 2" key="1">
    <citation type="submission" date="2024-05" db="EMBL/GenBank/DDBJ databases">
        <authorList>
            <person name="Duchaud E."/>
        </authorList>
    </citation>
    <scope>NUCLEOTIDE SEQUENCE [LARGE SCALE GENOMIC DNA]</scope>
    <source>
        <strain evidence="1">Ena-SAMPLE-TAB-13-05-2024-13:56:06:370-140305</strain>
    </source>
</reference>
<dbReference type="EMBL" id="CAXJRC010000022">
    <property type="protein sequence ID" value="CAL2106821.1"/>
    <property type="molecule type" value="Genomic_DNA"/>
</dbReference>
<gene>
    <name evidence="1" type="ORF">T190115A13A_20101</name>
</gene>
<organism evidence="1 2">
    <name type="scientific">Tenacibaculum vairaonense</name>
    <dbReference type="NCBI Taxonomy" id="3137860"/>
    <lineage>
        <taxon>Bacteria</taxon>
        <taxon>Pseudomonadati</taxon>
        <taxon>Bacteroidota</taxon>
        <taxon>Flavobacteriia</taxon>
        <taxon>Flavobacteriales</taxon>
        <taxon>Flavobacteriaceae</taxon>
        <taxon>Tenacibaculum</taxon>
    </lineage>
</organism>
<accession>A0ABM9PMH3</accession>
<name>A0ABM9PMH3_9FLAO</name>
<comment type="caution">
    <text evidence="1">The sequence shown here is derived from an EMBL/GenBank/DDBJ whole genome shotgun (WGS) entry which is preliminary data.</text>
</comment>
<protein>
    <submittedName>
        <fullName evidence="1">Uncharacterized protein</fullName>
    </submittedName>
</protein>
<sequence length="218" mass="25757">MEKKFFYRYILKNDYSDIEIYDSIDKVCNQLYAKKRIQLKQIPDDLEQETLMKSFFIDKDTGTKIVLTIDYSLKMMYLDLSSYEENIFDSTQEIIEEKLLINSLADLTEINLKEIEETPEALLKIAIGTSFLTPFPKKVKDFLEVNIHHKENEIQKLSLVAIYNTLRKEFIPCLKQKIENTQETNFKESIKTVINELEKSTLEEELMKLTVRNNKTNM</sequence>